<reference evidence="2" key="1">
    <citation type="journal article" date="2016" name="Genome Announc.">
        <title>Complete Genome Sequence of Geobacillus thermoglucosidasius NCIMB 11955, the Progenitor of a Bioethanol Production Strain.</title>
        <authorList>
            <person name="Sheng L."/>
            <person name="Zhang Y."/>
            <person name="Minton N.P."/>
        </authorList>
    </citation>
    <scope>NUCLEOTIDE SEQUENCE [LARGE SCALE GENOMIC DNA]</scope>
    <source>
        <strain evidence="2">NCIMB 11955</strain>
    </source>
</reference>
<keyword evidence="2" id="KW-1185">Reference proteome</keyword>
<dbReference type="Proteomes" id="UP000093052">
    <property type="component" value="Chromosome"/>
</dbReference>
<organism evidence="1 2">
    <name type="scientific">Parageobacillus thermoglucosidasius</name>
    <name type="common">Geobacillus thermoglucosidasius</name>
    <dbReference type="NCBI Taxonomy" id="1426"/>
    <lineage>
        <taxon>Bacteria</taxon>
        <taxon>Bacillati</taxon>
        <taxon>Bacillota</taxon>
        <taxon>Bacilli</taxon>
        <taxon>Bacillales</taxon>
        <taxon>Anoxybacillaceae</taxon>
        <taxon>Parageobacillus</taxon>
    </lineage>
</organism>
<dbReference type="KEGG" id="ptl:AOT13_15740"/>
<name>A0AAN0YRR8_PARTM</name>
<sequence length="63" mass="7334">MPPHITPRKTRQLRKQTEKTITIVTHGTVHERNSMFLRSDNADKCAYCHCRSDALWQKRGAGR</sequence>
<gene>
    <name evidence="1" type="ORF">BCV53_15780</name>
</gene>
<accession>A0AAN0YRR8</accession>
<evidence type="ECO:0000313" key="1">
    <source>
        <dbReference type="EMBL" id="ANZ31419.1"/>
    </source>
</evidence>
<protein>
    <submittedName>
        <fullName evidence="1">Uncharacterized protein</fullName>
    </submittedName>
</protein>
<evidence type="ECO:0000313" key="2">
    <source>
        <dbReference type="Proteomes" id="UP000093052"/>
    </source>
</evidence>
<proteinExistence type="predicted"/>
<dbReference type="AlphaFoldDB" id="A0AAN0YRR8"/>
<dbReference type="EMBL" id="CP016622">
    <property type="protein sequence ID" value="ANZ31419.1"/>
    <property type="molecule type" value="Genomic_DNA"/>
</dbReference>